<reference evidence="11" key="1">
    <citation type="journal article" date="2019" name="Int. J. Syst. Evol. Microbiol.">
        <title>The Global Catalogue of Microorganisms (GCM) 10K type strain sequencing project: providing services to taxonomists for standard genome sequencing and annotation.</title>
        <authorList>
            <consortium name="The Broad Institute Genomics Platform"/>
            <consortium name="The Broad Institute Genome Sequencing Center for Infectious Disease"/>
            <person name="Wu L."/>
            <person name="Ma J."/>
        </authorList>
    </citation>
    <scope>NUCLEOTIDE SEQUENCE [LARGE SCALE GENOMIC DNA]</scope>
    <source>
        <strain evidence="11">CGMCC 1.7003</strain>
    </source>
</reference>
<dbReference type="CDD" id="cd02440">
    <property type="entry name" value="AdoMet_MTases"/>
    <property type="match status" value="1"/>
</dbReference>
<feature type="domain" description="Methyltransferase type 11" evidence="9">
    <location>
        <begin position="72"/>
        <end position="162"/>
    </location>
</feature>
<evidence type="ECO:0000256" key="8">
    <source>
        <dbReference type="HAMAP-Rule" id="MF_00835"/>
    </source>
</evidence>
<name>A0ABQ3L185_9ALTE</name>
<keyword evidence="4 8" id="KW-0489">Methyltransferase</keyword>
<dbReference type="Proteomes" id="UP000659697">
    <property type="component" value="Unassembled WGS sequence"/>
</dbReference>
<dbReference type="InterPro" id="IPR050602">
    <property type="entry name" value="Malonyl-ACP_OMT"/>
</dbReference>
<evidence type="ECO:0000256" key="5">
    <source>
        <dbReference type="ARBA" id="ARBA00022679"/>
    </source>
</evidence>
<evidence type="ECO:0000259" key="9">
    <source>
        <dbReference type="Pfam" id="PF08241"/>
    </source>
</evidence>
<dbReference type="EMBL" id="BNAO01000008">
    <property type="protein sequence ID" value="GHG74936.1"/>
    <property type="molecule type" value="Genomic_DNA"/>
</dbReference>
<comment type="similarity">
    <text evidence="8">Belongs to the methyltransferase superfamily.</text>
</comment>
<dbReference type="Pfam" id="PF08241">
    <property type="entry name" value="Methyltransf_11"/>
    <property type="match status" value="1"/>
</dbReference>
<organism evidence="10 11">
    <name type="scientific">Alishewanella longhuensis</name>
    <dbReference type="NCBI Taxonomy" id="1091037"/>
    <lineage>
        <taxon>Bacteria</taxon>
        <taxon>Pseudomonadati</taxon>
        <taxon>Pseudomonadota</taxon>
        <taxon>Gammaproteobacteria</taxon>
        <taxon>Alteromonadales</taxon>
        <taxon>Alteromonadaceae</taxon>
        <taxon>Alishewanella</taxon>
    </lineage>
</organism>
<keyword evidence="7 8" id="KW-0093">Biotin biosynthesis</keyword>
<gene>
    <name evidence="8 10" type="primary">bioC</name>
    <name evidence="10" type="ORF">GCM10010919_28790</name>
</gene>
<dbReference type="InterPro" id="IPR011814">
    <property type="entry name" value="BioC"/>
</dbReference>
<evidence type="ECO:0000313" key="11">
    <source>
        <dbReference type="Proteomes" id="UP000659697"/>
    </source>
</evidence>
<comment type="catalytic activity">
    <reaction evidence="1 8">
        <text>malonyl-[ACP] + S-adenosyl-L-methionine = malonyl-[ACP] methyl ester + S-adenosyl-L-homocysteine</text>
        <dbReference type="Rhea" id="RHEA:17105"/>
        <dbReference type="Rhea" id="RHEA-COMP:9623"/>
        <dbReference type="Rhea" id="RHEA-COMP:9954"/>
        <dbReference type="ChEBI" id="CHEBI:57856"/>
        <dbReference type="ChEBI" id="CHEBI:59789"/>
        <dbReference type="ChEBI" id="CHEBI:78449"/>
        <dbReference type="ChEBI" id="CHEBI:78845"/>
        <dbReference type="EC" id="2.1.1.197"/>
    </reaction>
</comment>
<comment type="function">
    <text evidence="8">Converts the free carboxyl group of a malonyl-thioester to its methyl ester by transfer of a methyl group from S-adenosyl-L-methionine (SAM). It allows to synthesize pimeloyl-ACP via the fatty acid synthetic pathway.</text>
</comment>
<sequence length="299" mass="31661">MLAVADLPIITLEHTALDYAIPEGKDVAACFSKAAASYSGAARLQRQVAYSALAALIASRQSLGQQDLGHLLDLGCGPGWLQPELCQKAKRVTAVDLSAGMLAQAARQGLAIDYLLADAAALPLADNSVDTVFSSLMLQWCPAPERVFTEVARVLKPGGCAVLTTLVAGTLAELAQAFASVDHHAHIHPFLNTAQLSAATTSTARGILDWQLDSACYQLPYADIFTLARELKALGASHLARRAQQGLTGKGYWQKVAAAYPQQAMPNALLASYHVVQLLAVKPAEGSPKTISQPQRALR</sequence>
<evidence type="ECO:0000313" key="10">
    <source>
        <dbReference type="EMBL" id="GHG74936.1"/>
    </source>
</evidence>
<comment type="caution">
    <text evidence="10">The sequence shown here is derived from an EMBL/GenBank/DDBJ whole genome shotgun (WGS) entry which is preliminary data.</text>
</comment>
<dbReference type="InterPro" id="IPR013216">
    <property type="entry name" value="Methyltransf_11"/>
</dbReference>
<protein>
    <recommendedName>
        <fullName evidence="3 8">Malonyl-[acyl-carrier protein] O-methyltransferase</fullName>
        <shortName evidence="8">Malonyl-ACP O-methyltransferase</shortName>
        <ecNumber evidence="3 8">2.1.1.197</ecNumber>
    </recommendedName>
    <alternativeName>
        <fullName evidence="8">Biotin synthesis protein BioC</fullName>
    </alternativeName>
</protein>
<dbReference type="EC" id="2.1.1.197" evidence="3 8"/>
<evidence type="ECO:0000256" key="3">
    <source>
        <dbReference type="ARBA" id="ARBA00012327"/>
    </source>
</evidence>
<accession>A0ABQ3L185</accession>
<proteinExistence type="inferred from homology"/>
<evidence type="ECO:0000256" key="7">
    <source>
        <dbReference type="ARBA" id="ARBA00022756"/>
    </source>
</evidence>
<comment type="pathway">
    <text evidence="2 8">Cofactor biosynthesis; biotin biosynthesis.</text>
</comment>
<dbReference type="PANTHER" id="PTHR13090">
    <property type="entry name" value="ARGININE-HYDROXYLASE NDUFAF5, MITOCHONDRIAL"/>
    <property type="match status" value="1"/>
</dbReference>
<evidence type="ECO:0000256" key="2">
    <source>
        <dbReference type="ARBA" id="ARBA00004746"/>
    </source>
</evidence>
<dbReference type="PANTHER" id="PTHR13090:SF1">
    <property type="entry name" value="ARGININE-HYDROXYLASE NDUFAF5, MITOCHONDRIAL"/>
    <property type="match status" value="1"/>
</dbReference>
<dbReference type="RefSeq" id="WP_189433732.1">
    <property type="nucleotide sequence ID" value="NZ_BNAO01000008.1"/>
</dbReference>
<evidence type="ECO:0000256" key="4">
    <source>
        <dbReference type="ARBA" id="ARBA00022603"/>
    </source>
</evidence>
<evidence type="ECO:0000256" key="1">
    <source>
        <dbReference type="ARBA" id="ARBA00000852"/>
    </source>
</evidence>
<dbReference type="HAMAP" id="MF_00835">
    <property type="entry name" value="BioC"/>
    <property type="match status" value="1"/>
</dbReference>
<dbReference type="InterPro" id="IPR029063">
    <property type="entry name" value="SAM-dependent_MTases_sf"/>
</dbReference>
<dbReference type="SUPFAM" id="SSF53335">
    <property type="entry name" value="S-adenosyl-L-methionine-dependent methyltransferases"/>
    <property type="match status" value="1"/>
</dbReference>
<keyword evidence="6 8" id="KW-0949">S-adenosyl-L-methionine</keyword>
<evidence type="ECO:0000256" key="6">
    <source>
        <dbReference type="ARBA" id="ARBA00022691"/>
    </source>
</evidence>
<keyword evidence="5 8" id="KW-0808">Transferase</keyword>
<keyword evidence="11" id="KW-1185">Reference proteome</keyword>
<dbReference type="Gene3D" id="3.40.50.150">
    <property type="entry name" value="Vaccinia Virus protein VP39"/>
    <property type="match status" value="1"/>
</dbReference>